<accession>A0A1F5Z378</accession>
<evidence type="ECO:0000313" key="2">
    <source>
        <dbReference type="EMBL" id="OGG06637.1"/>
    </source>
</evidence>
<dbReference type="InterPro" id="IPR007809">
    <property type="entry name" value="FlgN-like"/>
</dbReference>
<evidence type="ECO:0008006" key="4">
    <source>
        <dbReference type="Google" id="ProtNLM"/>
    </source>
</evidence>
<dbReference type="Proteomes" id="UP000179129">
    <property type="component" value="Unassembled WGS sequence"/>
</dbReference>
<dbReference type="EMBL" id="MFIX01000014">
    <property type="protein sequence ID" value="OGG06637.1"/>
    <property type="molecule type" value="Genomic_DNA"/>
</dbReference>
<keyword evidence="1" id="KW-1005">Bacterial flagellum biogenesis</keyword>
<dbReference type="GO" id="GO:0044780">
    <property type="term" value="P:bacterial-type flagellum assembly"/>
    <property type="evidence" value="ECO:0007669"/>
    <property type="project" value="InterPro"/>
</dbReference>
<reference evidence="2 3" key="1">
    <citation type="journal article" date="2016" name="Nat. Commun.">
        <title>Thousands of microbial genomes shed light on interconnected biogeochemical processes in an aquifer system.</title>
        <authorList>
            <person name="Anantharaman K."/>
            <person name="Brown C.T."/>
            <person name="Hug L.A."/>
            <person name="Sharon I."/>
            <person name="Castelle C.J."/>
            <person name="Probst A.J."/>
            <person name="Thomas B.C."/>
            <person name="Singh A."/>
            <person name="Wilkins M.J."/>
            <person name="Karaoz U."/>
            <person name="Brodie E.L."/>
            <person name="Williams K.H."/>
            <person name="Hubbard S.S."/>
            <person name="Banfield J.F."/>
        </authorList>
    </citation>
    <scope>NUCLEOTIDE SEQUENCE [LARGE SCALE GENOMIC DNA]</scope>
</reference>
<dbReference type="Gene3D" id="1.20.58.300">
    <property type="entry name" value="FlgN-like"/>
    <property type="match status" value="1"/>
</dbReference>
<gene>
    <name evidence="2" type="ORF">A3F83_06260</name>
</gene>
<comment type="caution">
    <text evidence="2">The sequence shown here is derived from an EMBL/GenBank/DDBJ whole genome shotgun (WGS) entry which is preliminary data.</text>
</comment>
<dbReference type="InterPro" id="IPR036679">
    <property type="entry name" value="FlgN-like_sf"/>
</dbReference>
<dbReference type="SUPFAM" id="SSF140566">
    <property type="entry name" value="FlgN-like"/>
    <property type="match status" value="1"/>
</dbReference>
<organism evidence="2 3">
    <name type="scientific">Candidatus Glassbacteria bacterium RIFCSPLOWO2_12_FULL_58_11</name>
    <dbReference type="NCBI Taxonomy" id="1817867"/>
    <lineage>
        <taxon>Bacteria</taxon>
        <taxon>Candidatus Glassiibacteriota</taxon>
    </lineage>
</organism>
<dbReference type="STRING" id="1817867.A3F83_06260"/>
<dbReference type="AlphaFoldDB" id="A0A1F5Z378"/>
<sequence>MVTMTSDKLQAERLYTLLSAMAKALEQLYDCLRSQQKALITWNYEAFVSSTREQNSLARENLRREQIRLALVQQFPKGENGRNLSLRELGALLGEPWQRRFEELASRIRTASGKVSDLKAQNEMLIGKARSLVDGQLKLLLEFARINRNLYEENGKKSKKANLHKVLDQKV</sequence>
<proteinExistence type="predicted"/>
<evidence type="ECO:0000256" key="1">
    <source>
        <dbReference type="ARBA" id="ARBA00022795"/>
    </source>
</evidence>
<dbReference type="Pfam" id="PF05130">
    <property type="entry name" value="FlgN"/>
    <property type="match status" value="1"/>
</dbReference>
<evidence type="ECO:0000313" key="3">
    <source>
        <dbReference type="Proteomes" id="UP000179129"/>
    </source>
</evidence>
<name>A0A1F5Z378_9BACT</name>
<protein>
    <recommendedName>
        <fullName evidence="4">Flagellar biosynthesis protein FlgN</fullName>
    </recommendedName>
</protein>